<reference evidence="6" key="1">
    <citation type="submission" date="2014-09" db="EMBL/GenBank/DDBJ databases">
        <authorList>
            <person name="Hjerde E."/>
        </authorList>
    </citation>
    <scope>NUCLEOTIDE SEQUENCE [LARGE SCALE GENOMIC DNA]</scope>
    <source>
        <strain evidence="6">06/09/139</strain>
    </source>
</reference>
<gene>
    <name evidence="5" type="primary">raiA</name>
    <name evidence="5" type="ORF">AWOD_I_0543</name>
</gene>
<dbReference type="GeneID" id="28540098"/>
<accession>A0A090IK84</accession>
<evidence type="ECO:0000256" key="1">
    <source>
        <dbReference type="ARBA" id="ARBA00022845"/>
    </source>
</evidence>
<protein>
    <submittedName>
        <fullName evidence="5">Ribosome-associated inhibitor A</fullName>
    </submittedName>
</protein>
<dbReference type="EMBL" id="LN554846">
    <property type="protein sequence ID" value="CED70637.1"/>
    <property type="molecule type" value="Genomic_DNA"/>
</dbReference>
<dbReference type="PANTHER" id="PTHR33231:SF3">
    <property type="entry name" value="RIBOSOME-ASSOCIATED INHIBITOR A"/>
    <property type="match status" value="1"/>
</dbReference>
<dbReference type="SUPFAM" id="SSF69754">
    <property type="entry name" value="Ribosome binding protein Y (YfiA homologue)"/>
    <property type="match status" value="1"/>
</dbReference>
<feature type="compositionally biased region" description="Acidic residues" evidence="4">
    <location>
        <begin position="108"/>
        <end position="120"/>
    </location>
</feature>
<dbReference type="NCBIfam" id="TIGR00741">
    <property type="entry name" value="yfiA"/>
    <property type="match status" value="1"/>
</dbReference>
<dbReference type="HOGENOM" id="CLU_071472_3_0_6"/>
<dbReference type="InterPro" id="IPR036567">
    <property type="entry name" value="RHF-like"/>
</dbReference>
<dbReference type="AlphaFoldDB" id="A0A090IK84"/>
<dbReference type="Gene3D" id="3.30.160.100">
    <property type="entry name" value="Ribosome hibernation promotion factor-like"/>
    <property type="match status" value="1"/>
</dbReference>
<dbReference type="Pfam" id="PF02482">
    <property type="entry name" value="Ribosomal_S30AE"/>
    <property type="match status" value="1"/>
</dbReference>
<evidence type="ECO:0000256" key="3">
    <source>
        <dbReference type="ARBA" id="ARBA00038431"/>
    </source>
</evidence>
<sequence length="120" mass="13573">MKVEITGNNIDITPGIRERIEGKFKKLEEKRNLDIIGRHASVTKRANGKHKVEAQATIAGGKVAASAEQEDLFGAIREMYQKLERQLDKLQHKGEARRATHAQAPVIEEPEVDLEEEYEQ</sequence>
<dbReference type="STRING" id="80852.AWOD_I_0543"/>
<proteinExistence type="inferred from homology"/>
<dbReference type="PANTHER" id="PTHR33231">
    <property type="entry name" value="30S RIBOSOMAL PROTEIN"/>
    <property type="match status" value="1"/>
</dbReference>
<evidence type="ECO:0000313" key="5">
    <source>
        <dbReference type="EMBL" id="CED70637.1"/>
    </source>
</evidence>
<dbReference type="PATRIC" id="fig|80852.17.peg.551"/>
<evidence type="ECO:0000256" key="2">
    <source>
        <dbReference type="ARBA" id="ARBA00023016"/>
    </source>
</evidence>
<keyword evidence="1" id="KW-0810">Translation regulation</keyword>
<dbReference type="InterPro" id="IPR003489">
    <property type="entry name" value="RHF/RaiA"/>
</dbReference>
<dbReference type="GO" id="GO:0045900">
    <property type="term" value="P:negative regulation of translational elongation"/>
    <property type="evidence" value="ECO:0007669"/>
    <property type="project" value="TreeGrafter"/>
</dbReference>
<dbReference type="GO" id="GO:0022627">
    <property type="term" value="C:cytosolic small ribosomal subunit"/>
    <property type="evidence" value="ECO:0007669"/>
    <property type="project" value="TreeGrafter"/>
</dbReference>
<dbReference type="KEGG" id="awd:AWOD_I_0543"/>
<name>A0A090IK84_9GAMM</name>
<dbReference type="CDD" id="cd00552">
    <property type="entry name" value="RaiA"/>
    <property type="match status" value="1"/>
</dbReference>
<comment type="similarity">
    <text evidence="3">Belongs to the HPF/YfiA ribosome-associated protein family. YfiA subfamily.</text>
</comment>
<feature type="region of interest" description="Disordered" evidence="4">
    <location>
        <begin position="91"/>
        <end position="120"/>
    </location>
</feature>
<evidence type="ECO:0000256" key="4">
    <source>
        <dbReference type="SAM" id="MobiDB-lite"/>
    </source>
</evidence>
<keyword evidence="6" id="KW-1185">Reference proteome</keyword>
<dbReference type="Proteomes" id="UP000032427">
    <property type="component" value="Chromosome 1"/>
</dbReference>
<evidence type="ECO:0000313" key="6">
    <source>
        <dbReference type="Proteomes" id="UP000032427"/>
    </source>
</evidence>
<organism evidence="5 6">
    <name type="scientific">Aliivibrio wodanis</name>
    <dbReference type="NCBI Taxonomy" id="80852"/>
    <lineage>
        <taxon>Bacteria</taxon>
        <taxon>Pseudomonadati</taxon>
        <taxon>Pseudomonadota</taxon>
        <taxon>Gammaproteobacteria</taxon>
        <taxon>Vibrionales</taxon>
        <taxon>Vibrionaceae</taxon>
        <taxon>Aliivibrio</taxon>
    </lineage>
</organism>
<dbReference type="GO" id="GO:0043024">
    <property type="term" value="F:ribosomal small subunit binding"/>
    <property type="evidence" value="ECO:0007669"/>
    <property type="project" value="TreeGrafter"/>
</dbReference>
<keyword evidence="2" id="KW-0346">Stress response</keyword>
<dbReference type="OrthoDB" id="9795980at2"/>
<dbReference type="InterPro" id="IPR050574">
    <property type="entry name" value="HPF/YfiA_ribosome-assoc"/>
</dbReference>